<protein>
    <submittedName>
        <fullName evidence="2">Uncharacterized protein</fullName>
    </submittedName>
</protein>
<gene>
    <name evidence="2" type="ORF">Ocin01_17785</name>
</gene>
<dbReference type="EMBL" id="LJIJ01003084">
    <property type="protein sequence ID" value="ODM88892.1"/>
    <property type="molecule type" value="Genomic_DNA"/>
</dbReference>
<keyword evidence="3" id="KW-1185">Reference proteome</keyword>
<organism evidence="2 3">
    <name type="scientific">Orchesella cincta</name>
    <name type="common">Springtail</name>
    <name type="synonym">Podura cincta</name>
    <dbReference type="NCBI Taxonomy" id="48709"/>
    <lineage>
        <taxon>Eukaryota</taxon>
        <taxon>Metazoa</taxon>
        <taxon>Ecdysozoa</taxon>
        <taxon>Arthropoda</taxon>
        <taxon>Hexapoda</taxon>
        <taxon>Collembola</taxon>
        <taxon>Entomobryomorpha</taxon>
        <taxon>Entomobryoidea</taxon>
        <taxon>Orchesellidae</taxon>
        <taxon>Orchesellinae</taxon>
        <taxon>Orchesella</taxon>
    </lineage>
</organism>
<proteinExistence type="predicted"/>
<dbReference type="Proteomes" id="UP000094527">
    <property type="component" value="Unassembled WGS sequence"/>
</dbReference>
<accession>A0A1D2M7J8</accession>
<name>A0A1D2M7J8_ORCCI</name>
<reference evidence="2 3" key="1">
    <citation type="journal article" date="2016" name="Genome Biol. Evol.">
        <title>Gene Family Evolution Reflects Adaptation to Soil Environmental Stressors in the Genome of the Collembolan Orchesella cincta.</title>
        <authorList>
            <person name="Faddeeva-Vakhrusheva A."/>
            <person name="Derks M.F."/>
            <person name="Anvar S.Y."/>
            <person name="Agamennone V."/>
            <person name="Suring W."/>
            <person name="Smit S."/>
            <person name="van Straalen N.M."/>
            <person name="Roelofs D."/>
        </authorList>
    </citation>
    <scope>NUCLEOTIDE SEQUENCE [LARGE SCALE GENOMIC DNA]</scope>
    <source>
        <tissue evidence="2">Mixed pool</tissue>
    </source>
</reference>
<evidence type="ECO:0000313" key="2">
    <source>
        <dbReference type="EMBL" id="ODM88892.1"/>
    </source>
</evidence>
<evidence type="ECO:0000313" key="3">
    <source>
        <dbReference type="Proteomes" id="UP000094527"/>
    </source>
</evidence>
<evidence type="ECO:0000256" key="1">
    <source>
        <dbReference type="SAM" id="MobiDB-lite"/>
    </source>
</evidence>
<feature type="region of interest" description="Disordered" evidence="1">
    <location>
        <begin position="50"/>
        <end position="72"/>
    </location>
</feature>
<sequence length="134" mass="15507">MSLKLLTMPSYSKTFLWRVCTRSDDRSAGNIILPRVEKLVKKAVESLKPDVPRRRRRAQKASDSDASTDSDDEALSFAELRRLKQVQFLSRHWKILQRSRRLVCTEDDGMVEEVYACVDRQIKLAGETERMAGY</sequence>
<dbReference type="AlphaFoldDB" id="A0A1D2M7J8"/>
<comment type="caution">
    <text evidence="2">The sequence shown here is derived from an EMBL/GenBank/DDBJ whole genome shotgun (WGS) entry which is preliminary data.</text>
</comment>